<dbReference type="InterPro" id="IPR019752">
    <property type="entry name" value="Pyrv/ketoisovalerate_OxRed_cat"/>
</dbReference>
<evidence type="ECO:0000259" key="2">
    <source>
        <dbReference type="Pfam" id="PF01558"/>
    </source>
</evidence>
<feature type="domain" description="Pyruvate/ketoisovalerate oxidoreductase catalytic" evidence="2">
    <location>
        <begin position="12"/>
        <end position="172"/>
    </location>
</feature>
<evidence type="ECO:0000256" key="1">
    <source>
        <dbReference type="ARBA" id="ARBA00023002"/>
    </source>
</evidence>
<proteinExistence type="predicted"/>
<dbReference type="SUPFAM" id="SSF53323">
    <property type="entry name" value="Pyruvate-ferredoxin oxidoreductase, PFOR, domain III"/>
    <property type="match status" value="1"/>
</dbReference>
<evidence type="ECO:0000313" key="3">
    <source>
        <dbReference type="EMBL" id="QEE17060.1"/>
    </source>
</evidence>
<keyword evidence="4" id="KW-1185">Reference proteome</keyword>
<reference evidence="3 4" key="2">
    <citation type="journal article" date="2024" name="Int. J. Syst. Evol. Microbiol.">
        <title>Promethearchaeum syntrophicum gen. nov., sp. nov., an anaerobic, obligately syntrophic archaeon, the first isolate of the lineage 'Asgard' archaea, and proposal of the new archaeal phylum Promethearchaeota phyl. nov. and kingdom Promethearchaeati regn. nov.</title>
        <authorList>
            <person name="Imachi H."/>
            <person name="Nobu M.K."/>
            <person name="Kato S."/>
            <person name="Takaki Y."/>
            <person name="Miyazaki M."/>
            <person name="Miyata M."/>
            <person name="Ogawara M."/>
            <person name="Saito Y."/>
            <person name="Sakai S."/>
            <person name="Tahara Y.O."/>
            <person name="Takano Y."/>
            <person name="Tasumi E."/>
            <person name="Uematsu K."/>
            <person name="Yoshimura T."/>
            <person name="Itoh T."/>
            <person name="Ohkuma M."/>
            <person name="Takai K."/>
        </authorList>
    </citation>
    <scope>NUCLEOTIDE SEQUENCE [LARGE SCALE GENOMIC DNA]</scope>
    <source>
        <strain evidence="3 4">MK-D1</strain>
    </source>
</reference>
<dbReference type="InterPro" id="IPR052554">
    <property type="entry name" value="2-oxoglutarate_synth_KorC"/>
</dbReference>
<dbReference type="AlphaFoldDB" id="A0A5B9DE38"/>
<evidence type="ECO:0000313" key="4">
    <source>
        <dbReference type="Proteomes" id="UP000321408"/>
    </source>
</evidence>
<dbReference type="KEGG" id="psyt:DSAG12_02892"/>
<dbReference type="NCBIfam" id="TIGR02175">
    <property type="entry name" value="PorC_KorC"/>
    <property type="match status" value="1"/>
</dbReference>
<name>A0A5B9DE38_9ARCH</name>
<dbReference type="InterPro" id="IPR011894">
    <property type="entry name" value="PorC_KorC"/>
</dbReference>
<dbReference type="Gene3D" id="3.40.920.10">
    <property type="entry name" value="Pyruvate-ferredoxin oxidoreductase, PFOR, domain III"/>
    <property type="match status" value="1"/>
</dbReference>
<dbReference type="PANTHER" id="PTHR42730:SF1">
    <property type="entry name" value="2-OXOGLUTARATE SYNTHASE SUBUNIT KORC"/>
    <property type="match status" value="1"/>
</dbReference>
<organism evidence="3 4">
    <name type="scientific">Promethearchaeum syntrophicum</name>
    <dbReference type="NCBI Taxonomy" id="2594042"/>
    <lineage>
        <taxon>Archaea</taxon>
        <taxon>Promethearchaeati</taxon>
        <taxon>Promethearchaeota</taxon>
        <taxon>Promethearchaeia</taxon>
        <taxon>Promethearchaeales</taxon>
        <taxon>Promethearchaeaceae</taxon>
        <taxon>Promethearchaeum</taxon>
    </lineage>
</organism>
<protein>
    <submittedName>
        <fullName evidence="3">2-oxoacid:acceptor oxidoreductase family protein</fullName>
    </submittedName>
</protein>
<gene>
    <name evidence="3" type="ORF">DSAG12_02892</name>
</gene>
<dbReference type="InterPro" id="IPR002869">
    <property type="entry name" value="Pyrv_flavodox_OxRed_cen"/>
</dbReference>
<accession>A0A5B9DE38</accession>
<dbReference type="GO" id="GO:0047553">
    <property type="term" value="F:2-oxoglutarate synthase activity"/>
    <property type="evidence" value="ECO:0007669"/>
    <property type="project" value="UniProtKB-EC"/>
</dbReference>
<dbReference type="Pfam" id="PF01558">
    <property type="entry name" value="POR"/>
    <property type="match status" value="1"/>
</dbReference>
<reference evidence="3 4" key="1">
    <citation type="journal article" date="2020" name="Nature">
        <title>Isolation of an archaeon at the prokaryote-eukaryote interface.</title>
        <authorList>
            <person name="Imachi H."/>
            <person name="Nobu M.K."/>
            <person name="Nakahara N."/>
            <person name="Morono Y."/>
            <person name="Ogawara M."/>
            <person name="Takaki Y."/>
            <person name="Takano Y."/>
            <person name="Uematsu K."/>
            <person name="Ikuta T."/>
            <person name="Ito M."/>
            <person name="Matsui Y."/>
            <person name="Miyazaki M."/>
            <person name="Murata K."/>
            <person name="Saito Y."/>
            <person name="Sakai S."/>
            <person name="Song C."/>
            <person name="Tasumi E."/>
            <person name="Yamanaka Y."/>
            <person name="Yamaguchi T."/>
            <person name="Kamagata Y."/>
            <person name="Tamaki H."/>
            <person name="Takai K."/>
        </authorList>
    </citation>
    <scope>NUCLEOTIDE SEQUENCE [LARGE SCALE GENOMIC DNA]</scope>
    <source>
        <strain evidence="3 4">MK-D1</strain>
    </source>
</reference>
<sequence>MVRTELKFAGYGGQGVITLALLAAKAALEEDKEVSQSQAYTAVARGGSVWAETVISDEEINYPRAMDPDFLILLSVDASKNHKKDLKKKNGVFITDPTSLKKFKTKKTHYQIPAAQIAIEQFKMPVISNVILFGSIVEITGIVSRESARNTIASTVPPKTLEMNLKALDEGFRYAEQLKLEIKKEQAVNVTA</sequence>
<dbReference type="OrthoDB" id="18183at2157"/>
<keyword evidence="1" id="KW-0560">Oxidoreductase</keyword>
<dbReference type="RefSeq" id="WP_147663979.1">
    <property type="nucleotide sequence ID" value="NZ_CP042905.2"/>
</dbReference>
<dbReference type="Proteomes" id="UP000321408">
    <property type="component" value="Chromosome"/>
</dbReference>
<dbReference type="EMBL" id="CP042905">
    <property type="protein sequence ID" value="QEE17060.1"/>
    <property type="molecule type" value="Genomic_DNA"/>
</dbReference>
<dbReference type="PANTHER" id="PTHR42730">
    <property type="entry name" value="2-OXOGLUTARATE SYNTHASE SUBUNIT KORC"/>
    <property type="match status" value="1"/>
</dbReference>
<dbReference type="GeneID" id="41330870"/>